<reference evidence="2 3" key="1">
    <citation type="submission" date="2012-02" db="EMBL/GenBank/DDBJ databases">
        <title>Complete sequence of chromosome of Singulisphaera acidiphila DSM 18658.</title>
        <authorList>
            <consortium name="US DOE Joint Genome Institute (JGI-PGF)"/>
            <person name="Lucas S."/>
            <person name="Copeland A."/>
            <person name="Lapidus A."/>
            <person name="Glavina del Rio T."/>
            <person name="Dalin E."/>
            <person name="Tice H."/>
            <person name="Bruce D."/>
            <person name="Goodwin L."/>
            <person name="Pitluck S."/>
            <person name="Peters L."/>
            <person name="Ovchinnikova G."/>
            <person name="Chertkov O."/>
            <person name="Kyrpides N."/>
            <person name="Mavromatis K."/>
            <person name="Ivanova N."/>
            <person name="Brettin T."/>
            <person name="Detter J.C."/>
            <person name="Han C."/>
            <person name="Larimer F."/>
            <person name="Land M."/>
            <person name="Hauser L."/>
            <person name="Markowitz V."/>
            <person name="Cheng J.-F."/>
            <person name="Hugenholtz P."/>
            <person name="Woyke T."/>
            <person name="Wu D."/>
            <person name="Tindall B."/>
            <person name="Pomrenke H."/>
            <person name="Brambilla E."/>
            <person name="Klenk H.-P."/>
            <person name="Eisen J.A."/>
        </authorList>
    </citation>
    <scope>NUCLEOTIDE SEQUENCE [LARGE SCALE GENOMIC DNA]</scope>
    <source>
        <strain evidence="3">ATCC BAA-1392 / DSM 18658 / VKM B-2454 / MOB10</strain>
    </source>
</reference>
<dbReference type="RefSeq" id="WP_015247514.1">
    <property type="nucleotide sequence ID" value="NC_019892.1"/>
</dbReference>
<evidence type="ECO:0000256" key="1">
    <source>
        <dbReference type="SAM" id="MobiDB-lite"/>
    </source>
</evidence>
<dbReference type="HOGENOM" id="CLU_2587833_0_0_0"/>
<protein>
    <submittedName>
        <fullName evidence="2">Uncharacterized protein</fullName>
    </submittedName>
</protein>
<gene>
    <name evidence="2" type="ordered locus">Sinac_4179</name>
</gene>
<keyword evidence="3" id="KW-1185">Reference proteome</keyword>
<proteinExistence type="predicted"/>
<dbReference type="Proteomes" id="UP000010798">
    <property type="component" value="Chromosome"/>
</dbReference>
<feature type="region of interest" description="Disordered" evidence="1">
    <location>
        <begin position="1"/>
        <end position="23"/>
    </location>
</feature>
<organism evidence="2 3">
    <name type="scientific">Singulisphaera acidiphila (strain ATCC BAA-1392 / DSM 18658 / VKM B-2454 / MOB10)</name>
    <dbReference type="NCBI Taxonomy" id="886293"/>
    <lineage>
        <taxon>Bacteria</taxon>
        <taxon>Pseudomonadati</taxon>
        <taxon>Planctomycetota</taxon>
        <taxon>Planctomycetia</taxon>
        <taxon>Isosphaerales</taxon>
        <taxon>Isosphaeraceae</taxon>
        <taxon>Singulisphaera</taxon>
    </lineage>
</organism>
<dbReference type="KEGG" id="saci:Sinac_4179"/>
<evidence type="ECO:0000313" key="2">
    <source>
        <dbReference type="EMBL" id="AGA28386.1"/>
    </source>
</evidence>
<dbReference type="EMBL" id="CP003364">
    <property type="protein sequence ID" value="AGA28386.1"/>
    <property type="molecule type" value="Genomic_DNA"/>
</dbReference>
<dbReference type="STRING" id="886293.Sinac_4179"/>
<evidence type="ECO:0000313" key="3">
    <source>
        <dbReference type="Proteomes" id="UP000010798"/>
    </source>
</evidence>
<dbReference type="OrthoDB" id="9960592at2"/>
<name>L0DIC7_SINAD</name>
<sequence>MPKEKEPPPKLSGGPPPALPPHRSEAIASLTAKARTLQAEWETNVFRADAIQHRQNAIRNELAVINKQVLEHAWDGQPPT</sequence>
<accession>L0DIC7</accession>
<dbReference type="AlphaFoldDB" id="L0DIC7"/>